<feature type="region of interest" description="Disordered" evidence="1">
    <location>
        <begin position="38"/>
        <end position="59"/>
    </location>
</feature>
<organism evidence="2 3">
    <name type="scientific">Megasphaera hexanoica</name>
    <dbReference type="NCBI Taxonomy" id="1675036"/>
    <lineage>
        <taxon>Bacteria</taxon>
        <taxon>Bacillati</taxon>
        <taxon>Bacillota</taxon>
        <taxon>Negativicutes</taxon>
        <taxon>Veillonellales</taxon>
        <taxon>Veillonellaceae</taxon>
        <taxon>Megasphaera</taxon>
    </lineage>
</organism>
<comment type="caution">
    <text evidence="2">The sequence shown here is derived from an EMBL/GenBank/DDBJ whole genome shotgun (WGS) entry which is preliminary data.</text>
</comment>
<dbReference type="RefSeq" id="WP_118022372.1">
    <property type="nucleotide sequence ID" value="NZ_JABAFG010000003.1"/>
</dbReference>
<dbReference type="EMBL" id="JABAFG010000003">
    <property type="protein sequence ID" value="NME27532.1"/>
    <property type="molecule type" value="Genomic_DNA"/>
</dbReference>
<feature type="compositionally biased region" description="Low complexity" evidence="1">
    <location>
        <begin position="40"/>
        <end position="49"/>
    </location>
</feature>
<reference evidence="2 3" key="1">
    <citation type="submission" date="2020-04" db="EMBL/GenBank/DDBJ databases">
        <authorList>
            <person name="Hitch T.C.A."/>
            <person name="Wylensek D."/>
            <person name="Clavel T."/>
        </authorList>
    </citation>
    <scope>NUCLEOTIDE SEQUENCE [LARGE SCALE GENOMIC DNA]</scope>
    <source>
        <strain evidence="2 3">Oil-RF-744-FAT-WT-6-1</strain>
    </source>
</reference>
<proteinExistence type="predicted"/>
<dbReference type="Proteomes" id="UP000591071">
    <property type="component" value="Unassembled WGS sequence"/>
</dbReference>
<protein>
    <submittedName>
        <fullName evidence="2">FeoB-associated Cys-rich membrane protein</fullName>
    </submittedName>
</protein>
<name>A0A848BP83_9FIRM</name>
<accession>A0A848BP83</accession>
<evidence type="ECO:0000313" key="2">
    <source>
        <dbReference type="EMBL" id="NME27532.1"/>
    </source>
</evidence>
<evidence type="ECO:0000256" key="1">
    <source>
        <dbReference type="SAM" id="MobiDB-lite"/>
    </source>
</evidence>
<sequence length="59" mass="6023">MSIATIIVALVVLAAAFYIGRHIRGLFKGTASCCGGSGSCSGSCPSCSPQSKKTGWEKK</sequence>
<evidence type="ECO:0000313" key="3">
    <source>
        <dbReference type="Proteomes" id="UP000591071"/>
    </source>
</evidence>
<dbReference type="AlphaFoldDB" id="A0A848BP83"/>
<gene>
    <name evidence="2" type="ORF">HF872_02655</name>
</gene>